<protein>
    <recommendedName>
        <fullName evidence="6">Methionine aminopeptidase</fullName>
        <ecNumber evidence="6">3.4.11.18</ecNumber>
    </recommendedName>
</protein>
<reference evidence="8 9" key="1">
    <citation type="journal article" date="2016" name="Nat. Commun.">
        <title>Thousands of microbial genomes shed light on interconnected biogeochemical processes in an aquifer system.</title>
        <authorList>
            <person name="Anantharaman K."/>
            <person name="Brown C.T."/>
            <person name="Hug L.A."/>
            <person name="Sharon I."/>
            <person name="Castelle C.J."/>
            <person name="Probst A.J."/>
            <person name="Thomas B.C."/>
            <person name="Singh A."/>
            <person name="Wilkins M.J."/>
            <person name="Karaoz U."/>
            <person name="Brodie E.L."/>
            <person name="Williams K.H."/>
            <person name="Hubbard S.S."/>
            <person name="Banfield J.F."/>
        </authorList>
    </citation>
    <scope>NUCLEOTIDE SEQUENCE [LARGE SCALE GENOMIC DNA]</scope>
</reference>
<comment type="cofactor">
    <cofactor evidence="6">
        <name>Co(2+)</name>
        <dbReference type="ChEBI" id="CHEBI:48828"/>
    </cofactor>
    <cofactor evidence="6">
        <name>Zn(2+)</name>
        <dbReference type="ChEBI" id="CHEBI:29105"/>
    </cofactor>
    <cofactor evidence="6">
        <name>Mn(2+)</name>
        <dbReference type="ChEBI" id="CHEBI:29035"/>
    </cofactor>
    <cofactor evidence="6">
        <name>Fe(2+)</name>
        <dbReference type="ChEBI" id="CHEBI:29033"/>
    </cofactor>
    <text evidence="6">Binds 2 divalent metal cations per subunit. Has a high-affinity and a low affinity metal-binding site. The true nature of the physiological cofactor is under debate. The enzyme is active with cobalt, zinc, manganese or divalent iron ions.</text>
</comment>
<evidence type="ECO:0000256" key="5">
    <source>
        <dbReference type="ARBA" id="ARBA00022801"/>
    </source>
</evidence>
<dbReference type="SUPFAM" id="SSF55920">
    <property type="entry name" value="Creatinase/aminopeptidase"/>
    <property type="match status" value="1"/>
</dbReference>
<dbReference type="EC" id="3.4.11.18" evidence="6"/>
<dbReference type="InterPro" id="IPR001714">
    <property type="entry name" value="Pept_M24_MAP"/>
</dbReference>
<gene>
    <name evidence="8" type="ORF">A2892_05080</name>
</gene>
<keyword evidence="2 6" id="KW-0031">Aminopeptidase</keyword>
<evidence type="ECO:0000313" key="8">
    <source>
        <dbReference type="EMBL" id="OGM58939.1"/>
    </source>
</evidence>
<organism evidence="8 9">
    <name type="scientific">Candidatus Woesebacteria bacterium RIFCSPLOWO2_01_FULL_39_10b</name>
    <dbReference type="NCBI Taxonomy" id="1802517"/>
    <lineage>
        <taxon>Bacteria</taxon>
        <taxon>Candidatus Woeseibacteriota</taxon>
    </lineage>
</organism>
<evidence type="ECO:0000256" key="2">
    <source>
        <dbReference type="ARBA" id="ARBA00022438"/>
    </source>
</evidence>
<evidence type="ECO:0000313" key="9">
    <source>
        <dbReference type="Proteomes" id="UP000176404"/>
    </source>
</evidence>
<dbReference type="PANTHER" id="PTHR43330">
    <property type="entry name" value="METHIONINE AMINOPEPTIDASE"/>
    <property type="match status" value="1"/>
</dbReference>
<evidence type="ECO:0000256" key="4">
    <source>
        <dbReference type="ARBA" id="ARBA00022723"/>
    </source>
</evidence>
<dbReference type="GO" id="GO:0070006">
    <property type="term" value="F:metalloaminopeptidase activity"/>
    <property type="evidence" value="ECO:0007669"/>
    <property type="project" value="InterPro"/>
</dbReference>
<keyword evidence="4 6" id="KW-0479">Metal-binding</keyword>
<evidence type="ECO:0000256" key="6">
    <source>
        <dbReference type="RuleBase" id="RU003653"/>
    </source>
</evidence>
<comment type="similarity">
    <text evidence="6">Belongs to the peptidase M24A family.</text>
</comment>
<evidence type="ECO:0000259" key="7">
    <source>
        <dbReference type="Pfam" id="PF00557"/>
    </source>
</evidence>
<dbReference type="AlphaFoldDB" id="A0A1F8B5E9"/>
<feature type="domain" description="Peptidase M24" evidence="7">
    <location>
        <begin position="14"/>
        <end position="243"/>
    </location>
</feature>
<comment type="caution">
    <text evidence="8">The sequence shown here is derived from an EMBL/GenBank/DDBJ whole genome shotgun (WGS) entry which is preliminary data.</text>
</comment>
<dbReference type="Pfam" id="PF00557">
    <property type="entry name" value="Peptidase_M24"/>
    <property type="match status" value="1"/>
</dbReference>
<dbReference type="GO" id="GO:0046872">
    <property type="term" value="F:metal ion binding"/>
    <property type="evidence" value="ECO:0007669"/>
    <property type="project" value="UniProtKB-KW"/>
</dbReference>
<sequence>MAKIKIKTPEELKKMFEGGRKLAKVKARLKEAVREGIRASEIDLLAEKLILGEGGFPSFKMVPNYSWSTCVNVNDGVVHGIPRKEIVFKKGDLVSVDLGIFYEGFHSDSSFSLGIDEDGFLKKFISLGERTLRLAIKKVESGNRIYDISRVIETSIKKEGYSPIRALVGHGIGKDLHEEPQIPCFTSGKRTDSPKIPVGVTLAIEVMYTEGSGEIEIGNDGWTIKTRDGKIAALFEETVALTETGSVVLTG</sequence>
<dbReference type="GO" id="GO:0005829">
    <property type="term" value="C:cytosol"/>
    <property type="evidence" value="ECO:0007669"/>
    <property type="project" value="TreeGrafter"/>
</dbReference>
<dbReference type="InterPro" id="IPR036005">
    <property type="entry name" value="Creatinase/aminopeptidase-like"/>
</dbReference>
<dbReference type="PRINTS" id="PR00599">
    <property type="entry name" value="MAPEPTIDASE"/>
</dbReference>
<comment type="function">
    <text evidence="1">Removes the N-terminal methionine from nascent proteins. The N-terminal methionine is often cleaved when the second residue in the primary sequence is small and uncharged (Met-Ala-, Cys, Gly, Pro, Ser, Thr, or Val). Requires deformylation of the N(alpha)-formylated initiator methionine before it can be hydrolyzed.</text>
</comment>
<dbReference type="Gene3D" id="3.90.230.10">
    <property type="entry name" value="Creatinase/methionine aminopeptidase superfamily"/>
    <property type="match status" value="1"/>
</dbReference>
<dbReference type="InterPro" id="IPR000994">
    <property type="entry name" value="Pept_M24"/>
</dbReference>
<keyword evidence="5" id="KW-0378">Hydrolase</keyword>
<dbReference type="STRING" id="1802517.A2892_05080"/>
<evidence type="ECO:0000256" key="1">
    <source>
        <dbReference type="ARBA" id="ARBA00002521"/>
    </source>
</evidence>
<comment type="catalytic activity">
    <reaction evidence="6">
        <text>Release of N-terminal amino acids, preferentially methionine, from peptides and arylamides.</text>
        <dbReference type="EC" id="3.4.11.18"/>
    </reaction>
</comment>
<dbReference type="GO" id="GO:0006508">
    <property type="term" value="P:proteolysis"/>
    <property type="evidence" value="ECO:0007669"/>
    <property type="project" value="UniProtKB-KW"/>
</dbReference>
<dbReference type="NCBIfam" id="TIGR00500">
    <property type="entry name" value="met_pdase_I"/>
    <property type="match status" value="1"/>
</dbReference>
<dbReference type="EMBL" id="MGHD01000026">
    <property type="protein sequence ID" value="OGM58939.1"/>
    <property type="molecule type" value="Genomic_DNA"/>
</dbReference>
<dbReference type="InterPro" id="IPR002467">
    <property type="entry name" value="Pept_M24A_MAP1"/>
</dbReference>
<dbReference type="GO" id="GO:0004239">
    <property type="term" value="F:initiator methionyl aminopeptidase activity"/>
    <property type="evidence" value="ECO:0007669"/>
    <property type="project" value="UniProtKB-EC"/>
</dbReference>
<keyword evidence="3 6" id="KW-0645">Protease</keyword>
<proteinExistence type="inferred from homology"/>
<dbReference type="PANTHER" id="PTHR43330:SF27">
    <property type="entry name" value="METHIONINE AMINOPEPTIDASE"/>
    <property type="match status" value="1"/>
</dbReference>
<accession>A0A1F8B5E9</accession>
<dbReference type="Proteomes" id="UP000176404">
    <property type="component" value="Unassembled WGS sequence"/>
</dbReference>
<name>A0A1F8B5E9_9BACT</name>
<evidence type="ECO:0000256" key="3">
    <source>
        <dbReference type="ARBA" id="ARBA00022670"/>
    </source>
</evidence>